<accession>A0ABW4BV63</accession>
<dbReference type="Proteomes" id="UP001597251">
    <property type="component" value="Unassembled WGS sequence"/>
</dbReference>
<keyword evidence="2" id="KW-1185">Reference proteome</keyword>
<protein>
    <recommendedName>
        <fullName evidence="3">Lipoprotein</fullName>
    </recommendedName>
</protein>
<evidence type="ECO:0000313" key="1">
    <source>
        <dbReference type="EMBL" id="MFD1418357.1"/>
    </source>
</evidence>
<gene>
    <name evidence="1" type="ORF">ACFQ42_06365</name>
</gene>
<sequence length="471" mass="52867">MGKKLLVILSVLVFFSVILGCGKKDNAVVTATNHTWYLYQDQGEDNVVSVKFADKKANVTDMSAIGDKVGIQRLNVNNNKPSYTLDDNGKTITVNATNKLVFTLGKTYKENVYGRHMQGYYVKYQGDTYKFAYITKTDKKSKAVQVNKSRAQKISYSQMKNHIADIEYGAQKPKNTNFVGTYDFRTIINYRRTDGNLTINEDGTYQMTLTEHAAQTIDDKTDNPTVMTTLVTSGQVKNLYGKYYLVPKNLLTIEYYFHGQNQDHLLPKSVNLKVNSKSTGNQIDLARTRIEQDSDQIYLFSSDYTVREQEGQTNSKGNLLTKSSSKQTSLQDAITQTNNYYLSYLSDPIQSNADFMQMVAAISDNNKQKVGNVEVNFGGKYSTNQNVSDYKGVDIDGNSQPDMQYIFLVTAAQNGDNSPTVTTSKGKFLVYGMLNNKLYLLRQPDSDSTTITWTLVKGVSLKVPALKFTVN</sequence>
<dbReference type="EMBL" id="JBHTOI010000039">
    <property type="protein sequence ID" value="MFD1418357.1"/>
    <property type="molecule type" value="Genomic_DNA"/>
</dbReference>
<proteinExistence type="predicted"/>
<evidence type="ECO:0000313" key="2">
    <source>
        <dbReference type="Proteomes" id="UP001597251"/>
    </source>
</evidence>
<reference evidence="2" key="1">
    <citation type="journal article" date="2019" name="Int. J. Syst. Evol. Microbiol.">
        <title>The Global Catalogue of Microorganisms (GCM) 10K type strain sequencing project: providing services to taxonomists for standard genome sequencing and annotation.</title>
        <authorList>
            <consortium name="The Broad Institute Genomics Platform"/>
            <consortium name="The Broad Institute Genome Sequencing Center for Infectious Disease"/>
            <person name="Wu L."/>
            <person name="Ma J."/>
        </authorList>
    </citation>
    <scope>NUCLEOTIDE SEQUENCE [LARGE SCALE GENOMIC DNA]</scope>
    <source>
        <strain evidence="2">CCM 8936</strain>
    </source>
</reference>
<name>A0ABW4BV63_9LACO</name>
<dbReference type="RefSeq" id="WP_125677354.1">
    <property type="nucleotide sequence ID" value="NZ_JBHTOI010000039.1"/>
</dbReference>
<comment type="caution">
    <text evidence="1">The sequence shown here is derived from an EMBL/GenBank/DDBJ whole genome shotgun (WGS) entry which is preliminary data.</text>
</comment>
<evidence type="ECO:0008006" key="3">
    <source>
        <dbReference type="Google" id="ProtNLM"/>
    </source>
</evidence>
<dbReference type="PROSITE" id="PS51257">
    <property type="entry name" value="PROKAR_LIPOPROTEIN"/>
    <property type="match status" value="1"/>
</dbReference>
<organism evidence="1 2">
    <name type="scientific">Companilactobacillus keshanensis</name>
    <dbReference type="NCBI Taxonomy" id="2486003"/>
    <lineage>
        <taxon>Bacteria</taxon>
        <taxon>Bacillati</taxon>
        <taxon>Bacillota</taxon>
        <taxon>Bacilli</taxon>
        <taxon>Lactobacillales</taxon>
        <taxon>Lactobacillaceae</taxon>
        <taxon>Companilactobacillus</taxon>
    </lineage>
</organism>